<dbReference type="PANTHER" id="PTHR45527">
    <property type="entry name" value="NONRIBOSOMAL PEPTIDE SYNTHETASE"/>
    <property type="match status" value="1"/>
</dbReference>
<dbReference type="InterPro" id="IPR025110">
    <property type="entry name" value="AMP-bd_C"/>
</dbReference>
<name>X8AMN5_MYCXE</name>
<sequence length="252" mass="26968">MTGTADPAEVRRQLAEQLPDYMVPAAVVVLDTLPRTPTGKLDKRALPTPEYADTDRYRPPSSPTEEILAGIYAQILGLARVGPTTRFSIWVGIRCRRCGWWPRSTLGWMPGCRCAQCSRRPPWPSWRPHRRRSCGSARAAAAGAAAGGGAVVVCPAAVVVFGAVARTLPDLHPGRGAAAVRAPGRRGARSSTGRCGGPPRKPAHRVSRRRRHAPAGGGGAGAGRLRLAKGRCRQLAGKPARPRHRRRGPAQF</sequence>
<dbReference type="Gene3D" id="3.30.300.30">
    <property type="match status" value="1"/>
</dbReference>
<feature type="compositionally biased region" description="Basic residues" evidence="1">
    <location>
        <begin position="201"/>
        <end position="213"/>
    </location>
</feature>
<protein>
    <recommendedName>
        <fullName evidence="2">AMP-binding enzyme C-terminal domain-containing protein</fullName>
    </recommendedName>
</protein>
<dbReference type="GO" id="GO:0031177">
    <property type="term" value="F:phosphopantetheine binding"/>
    <property type="evidence" value="ECO:0007669"/>
    <property type="project" value="TreeGrafter"/>
</dbReference>
<dbReference type="PANTHER" id="PTHR45527:SF1">
    <property type="entry name" value="FATTY ACID SYNTHASE"/>
    <property type="match status" value="1"/>
</dbReference>
<dbReference type="InterPro" id="IPR045851">
    <property type="entry name" value="AMP-bd_C_sf"/>
</dbReference>
<feature type="region of interest" description="Disordered" evidence="1">
    <location>
        <begin position="38"/>
        <end position="62"/>
    </location>
</feature>
<dbReference type="GO" id="GO:0005829">
    <property type="term" value="C:cytosol"/>
    <property type="evidence" value="ECO:0007669"/>
    <property type="project" value="TreeGrafter"/>
</dbReference>
<feature type="region of interest" description="Disordered" evidence="1">
    <location>
        <begin position="172"/>
        <end position="252"/>
    </location>
</feature>
<dbReference type="GO" id="GO:0043041">
    <property type="term" value="P:amino acid activation for nonribosomal peptide biosynthetic process"/>
    <property type="evidence" value="ECO:0007669"/>
    <property type="project" value="TreeGrafter"/>
</dbReference>
<organism evidence="3">
    <name type="scientific">Mycobacterium xenopi 4042</name>
    <dbReference type="NCBI Taxonomy" id="1299334"/>
    <lineage>
        <taxon>Bacteria</taxon>
        <taxon>Bacillati</taxon>
        <taxon>Actinomycetota</taxon>
        <taxon>Actinomycetes</taxon>
        <taxon>Mycobacteriales</taxon>
        <taxon>Mycobacteriaceae</taxon>
        <taxon>Mycobacterium</taxon>
    </lineage>
</organism>
<dbReference type="GO" id="GO:0044550">
    <property type="term" value="P:secondary metabolite biosynthetic process"/>
    <property type="evidence" value="ECO:0007669"/>
    <property type="project" value="TreeGrafter"/>
</dbReference>
<reference evidence="3" key="1">
    <citation type="submission" date="2014-01" db="EMBL/GenBank/DDBJ databases">
        <authorList>
            <person name="Brown-Elliot B."/>
            <person name="Wallace R."/>
            <person name="Lenaerts A."/>
            <person name="Ordway D."/>
            <person name="DeGroote M.A."/>
            <person name="Parker T."/>
            <person name="Sizemore C."/>
            <person name="Tallon L.J."/>
            <person name="Sadzewicz L.K."/>
            <person name="Sengamalay N."/>
            <person name="Fraser C.M."/>
            <person name="Hine E."/>
            <person name="Shefchek K.A."/>
            <person name="Das S.P."/>
            <person name="Tettelin H."/>
        </authorList>
    </citation>
    <scope>NUCLEOTIDE SEQUENCE [LARGE SCALE GENOMIC DNA]</scope>
    <source>
        <strain evidence="3">4042</strain>
    </source>
</reference>
<feature type="compositionally biased region" description="Basic residues" evidence="1">
    <location>
        <begin position="240"/>
        <end position="252"/>
    </location>
</feature>
<dbReference type="AlphaFoldDB" id="X8AMN5"/>
<dbReference type="EMBL" id="JAOB01000050">
    <property type="protein sequence ID" value="EUA32849.1"/>
    <property type="molecule type" value="Genomic_DNA"/>
</dbReference>
<evidence type="ECO:0000313" key="3">
    <source>
        <dbReference type="EMBL" id="EUA32849.1"/>
    </source>
</evidence>
<proteinExistence type="predicted"/>
<gene>
    <name evidence="3" type="ORF">I553_8954</name>
</gene>
<evidence type="ECO:0000259" key="2">
    <source>
        <dbReference type="Pfam" id="PF13193"/>
    </source>
</evidence>
<dbReference type="SUPFAM" id="SSF56801">
    <property type="entry name" value="Acetyl-CoA synthetase-like"/>
    <property type="match status" value="1"/>
</dbReference>
<comment type="caution">
    <text evidence="3">The sequence shown here is derived from an EMBL/GenBank/DDBJ whole genome shotgun (WGS) entry which is preliminary data.</text>
</comment>
<accession>X8AMN5</accession>
<feature type="domain" description="AMP-binding enzyme C-terminal" evidence="2">
    <location>
        <begin position="7"/>
        <end position="40"/>
    </location>
</feature>
<dbReference type="Pfam" id="PF13193">
    <property type="entry name" value="AMP-binding_C"/>
    <property type="match status" value="1"/>
</dbReference>
<evidence type="ECO:0000256" key="1">
    <source>
        <dbReference type="SAM" id="MobiDB-lite"/>
    </source>
</evidence>